<evidence type="ECO:0000313" key="2">
    <source>
        <dbReference type="Proteomes" id="UP001589627"/>
    </source>
</evidence>
<accession>A0ABV5YWP0</accession>
<name>A0ABV5YWP0_9ACTN</name>
<reference evidence="1 2" key="1">
    <citation type="submission" date="2024-09" db="EMBL/GenBank/DDBJ databases">
        <authorList>
            <person name="Sun Q."/>
            <person name="Mori K."/>
        </authorList>
    </citation>
    <scope>NUCLEOTIDE SEQUENCE [LARGE SCALE GENOMIC DNA]</scope>
    <source>
        <strain evidence="1 2">TBRC 0563</strain>
    </source>
</reference>
<gene>
    <name evidence="1" type="ORF">ACFFNX_45900</name>
</gene>
<sequence>MVTTPAELITKLDGTDPNDIVRRFAANSAFRAATQEELTTEEDPYRRPVRPDDLAWLDYATPMPADKTLLLSWLLGHRMLRNVYDTDLLHLPPAANPVADRHRGDFYSLDNRVLGALAGPILERHLFTHLDLDREPLATPELGPLKARLRAYHEERSAARDDAFAIALTRRDRREAATFVLLQLSAYLPAAYHAIGHGAIGEYTQAHPTLRDSLLADYAGWSGRAPEYRRLLAAAGLKPGTAAYWQLYLGTSLGRGNHLHYLSRTREHAFRFLGAWVHKKIDDMVTAGRYAAVFEEAFDHRTGLFESDAAFDENRLDALVTELLEPLTSRFGSPVIEEFHAGFEDARRLAGLWDRDLSEQLAWADDIPAYMERAERIQRHITDEHIDVDLDTFVESCEETSTTHVHDEHRW</sequence>
<evidence type="ECO:0000313" key="1">
    <source>
        <dbReference type="EMBL" id="MFB9839502.1"/>
    </source>
</evidence>
<organism evidence="1 2">
    <name type="scientific">Actinoallomurus acaciae</name>
    <dbReference type="NCBI Taxonomy" id="502577"/>
    <lineage>
        <taxon>Bacteria</taxon>
        <taxon>Bacillati</taxon>
        <taxon>Actinomycetota</taxon>
        <taxon>Actinomycetes</taxon>
        <taxon>Streptosporangiales</taxon>
        <taxon>Thermomonosporaceae</taxon>
        <taxon>Actinoallomurus</taxon>
    </lineage>
</organism>
<proteinExistence type="predicted"/>
<keyword evidence="2" id="KW-1185">Reference proteome</keyword>
<dbReference type="EMBL" id="JBHLZP010000732">
    <property type="protein sequence ID" value="MFB9839502.1"/>
    <property type="molecule type" value="Genomic_DNA"/>
</dbReference>
<comment type="caution">
    <text evidence="1">The sequence shown here is derived from an EMBL/GenBank/DDBJ whole genome shotgun (WGS) entry which is preliminary data.</text>
</comment>
<dbReference type="Proteomes" id="UP001589627">
    <property type="component" value="Unassembled WGS sequence"/>
</dbReference>
<protein>
    <submittedName>
        <fullName evidence="1">Uncharacterized protein</fullName>
    </submittedName>
</protein>
<dbReference type="RefSeq" id="WP_378212634.1">
    <property type="nucleotide sequence ID" value="NZ_JBHLZP010000732.1"/>
</dbReference>